<comment type="caution">
    <text evidence="12">The sequence shown here is derived from an EMBL/GenBank/DDBJ whole genome shotgun (WGS) entry which is preliminary data.</text>
</comment>
<dbReference type="GO" id="GO:0005886">
    <property type="term" value="C:plasma membrane"/>
    <property type="evidence" value="ECO:0007669"/>
    <property type="project" value="UniProtKB-SubCell"/>
</dbReference>
<keyword evidence="7" id="KW-0129">CBS domain</keyword>
<keyword evidence="5 8" id="KW-1133">Transmembrane helix</keyword>
<accession>A0A849AWE4</accession>
<feature type="domain" description="CNNM transmembrane" evidence="11">
    <location>
        <begin position="1"/>
        <end position="202"/>
    </location>
</feature>
<comment type="subcellular location">
    <subcellularLocation>
        <location evidence="1">Cell membrane</location>
        <topology evidence="1">Multi-pass membrane protein</topology>
    </subcellularLocation>
</comment>
<evidence type="ECO:0000256" key="5">
    <source>
        <dbReference type="ARBA" id="ARBA00022989"/>
    </source>
</evidence>
<dbReference type="InterPro" id="IPR044751">
    <property type="entry name" value="Ion_transp-like_CBS"/>
</dbReference>
<protein>
    <submittedName>
        <fullName evidence="12">HlyC/CorC family transporter</fullName>
    </submittedName>
</protein>
<evidence type="ECO:0000256" key="4">
    <source>
        <dbReference type="ARBA" id="ARBA00022737"/>
    </source>
</evidence>
<evidence type="ECO:0000256" key="3">
    <source>
        <dbReference type="ARBA" id="ARBA00022692"/>
    </source>
</evidence>
<dbReference type="RefSeq" id="WP_171158560.1">
    <property type="nucleotide sequence ID" value="NZ_JABENB010000003.1"/>
</dbReference>
<name>A0A849AWE4_9MICO</name>
<dbReference type="PANTHER" id="PTHR43099">
    <property type="entry name" value="UPF0053 PROTEIN YRKA"/>
    <property type="match status" value="1"/>
</dbReference>
<dbReference type="EMBL" id="JABENB010000003">
    <property type="protein sequence ID" value="NNG40992.1"/>
    <property type="molecule type" value="Genomic_DNA"/>
</dbReference>
<feature type="transmembrane region" description="Helical" evidence="9">
    <location>
        <begin position="99"/>
        <end position="119"/>
    </location>
</feature>
<feature type="domain" description="CBS" evidence="10">
    <location>
        <begin position="221"/>
        <end position="280"/>
    </location>
</feature>
<dbReference type="PROSITE" id="PS51846">
    <property type="entry name" value="CNNM"/>
    <property type="match status" value="1"/>
</dbReference>
<sequence length="341" mass="36054">MGNWIALGFAVVLLLLNAFFVGAEFALISARRSAVEPHARAGSRAARIAVGAMEQVSLMMATAQLGITLASLGLGALGEPAVAHLMEPVFHALGMPESVSTIVAFVIALAIVVFLHVVLGEMIPKNIALAGPDRAALWLTPPLVLISRLLWPFVVSLNALANLVLRILRVEPKDEVSSTFNRDQVGELVAESRREGLLDDAEQALLAGALGFEEQTVADAMVPMDRVVTVPASASRSRVEQIAADAGYSRLPVVPGTGGLPVGYLHLKDLLILDGDDTSETVPASLLRPLPRLDRSDDLGAAMEMMQQRQVHLALVTDGATPVGLLALEDVLSRLIGRVGA</sequence>
<dbReference type="CDD" id="cd04590">
    <property type="entry name" value="CBS_pair_CorC_HlyC_assoc"/>
    <property type="match status" value="1"/>
</dbReference>
<reference evidence="12 13" key="1">
    <citation type="submission" date="2020-05" db="EMBL/GenBank/DDBJ databases">
        <title>Flexivirga sp. ID2601S isolated from air conditioner.</title>
        <authorList>
            <person name="Kim D.H."/>
        </authorList>
    </citation>
    <scope>NUCLEOTIDE SEQUENCE [LARGE SCALE GENOMIC DNA]</scope>
    <source>
        <strain evidence="12 13">ID2601S</strain>
    </source>
</reference>
<keyword evidence="3 8" id="KW-0812">Transmembrane</keyword>
<dbReference type="PANTHER" id="PTHR43099:SF5">
    <property type="entry name" value="HLYC_CORC FAMILY TRANSPORTER"/>
    <property type="match status" value="1"/>
</dbReference>
<evidence type="ECO:0000256" key="1">
    <source>
        <dbReference type="ARBA" id="ARBA00004651"/>
    </source>
</evidence>
<evidence type="ECO:0000313" key="12">
    <source>
        <dbReference type="EMBL" id="NNG40992.1"/>
    </source>
</evidence>
<evidence type="ECO:0000256" key="7">
    <source>
        <dbReference type="PROSITE-ProRule" id="PRU00703"/>
    </source>
</evidence>
<dbReference type="Pfam" id="PF00571">
    <property type="entry name" value="CBS"/>
    <property type="match status" value="2"/>
</dbReference>
<evidence type="ECO:0000256" key="6">
    <source>
        <dbReference type="ARBA" id="ARBA00023136"/>
    </source>
</evidence>
<dbReference type="Proteomes" id="UP000557772">
    <property type="component" value="Unassembled WGS sequence"/>
</dbReference>
<dbReference type="Pfam" id="PF01595">
    <property type="entry name" value="CNNM"/>
    <property type="match status" value="1"/>
</dbReference>
<dbReference type="InterPro" id="IPR002550">
    <property type="entry name" value="CNNM"/>
</dbReference>
<dbReference type="Gene3D" id="3.10.580.10">
    <property type="entry name" value="CBS-domain"/>
    <property type="match status" value="1"/>
</dbReference>
<feature type="transmembrane region" description="Helical" evidence="9">
    <location>
        <begin position="58"/>
        <end position="78"/>
    </location>
</feature>
<dbReference type="InterPro" id="IPR046342">
    <property type="entry name" value="CBS_dom_sf"/>
</dbReference>
<dbReference type="InterPro" id="IPR051676">
    <property type="entry name" value="UPF0053_domain"/>
</dbReference>
<keyword evidence="6 8" id="KW-0472">Membrane</keyword>
<evidence type="ECO:0000256" key="9">
    <source>
        <dbReference type="SAM" id="Phobius"/>
    </source>
</evidence>
<evidence type="ECO:0000259" key="11">
    <source>
        <dbReference type="PROSITE" id="PS51846"/>
    </source>
</evidence>
<dbReference type="SUPFAM" id="SSF54631">
    <property type="entry name" value="CBS-domain pair"/>
    <property type="match status" value="1"/>
</dbReference>
<evidence type="ECO:0000259" key="10">
    <source>
        <dbReference type="PROSITE" id="PS51371"/>
    </source>
</evidence>
<gene>
    <name evidence="12" type="ORF">HJ588_17165</name>
</gene>
<dbReference type="InterPro" id="IPR000644">
    <property type="entry name" value="CBS_dom"/>
</dbReference>
<keyword evidence="2" id="KW-1003">Cell membrane</keyword>
<evidence type="ECO:0000313" key="13">
    <source>
        <dbReference type="Proteomes" id="UP000557772"/>
    </source>
</evidence>
<keyword evidence="4" id="KW-0677">Repeat</keyword>
<keyword evidence="13" id="KW-1185">Reference proteome</keyword>
<dbReference type="PROSITE" id="PS51371">
    <property type="entry name" value="CBS"/>
    <property type="match status" value="2"/>
</dbReference>
<feature type="domain" description="CBS" evidence="10">
    <location>
        <begin position="286"/>
        <end position="341"/>
    </location>
</feature>
<evidence type="ECO:0000256" key="8">
    <source>
        <dbReference type="PROSITE-ProRule" id="PRU01193"/>
    </source>
</evidence>
<organism evidence="12 13">
    <name type="scientific">Flexivirga aerilata</name>
    <dbReference type="NCBI Taxonomy" id="1656889"/>
    <lineage>
        <taxon>Bacteria</taxon>
        <taxon>Bacillati</taxon>
        <taxon>Actinomycetota</taxon>
        <taxon>Actinomycetes</taxon>
        <taxon>Micrococcales</taxon>
        <taxon>Dermacoccaceae</taxon>
        <taxon>Flexivirga</taxon>
    </lineage>
</organism>
<evidence type="ECO:0000256" key="2">
    <source>
        <dbReference type="ARBA" id="ARBA00022475"/>
    </source>
</evidence>
<dbReference type="SMART" id="SM00116">
    <property type="entry name" value="CBS"/>
    <property type="match status" value="2"/>
</dbReference>
<proteinExistence type="predicted"/>
<dbReference type="AlphaFoldDB" id="A0A849AWE4"/>